<reference evidence="1 2" key="2">
    <citation type="submission" date="2019-09" db="EMBL/GenBank/DDBJ databases">
        <authorList>
            <person name="Jin C."/>
        </authorList>
    </citation>
    <scope>NUCLEOTIDE SEQUENCE [LARGE SCALE GENOMIC DNA]</scope>
    <source>
        <strain evidence="1 2">AN110305</strain>
    </source>
</reference>
<dbReference type="EMBL" id="VUOB01000063">
    <property type="protein sequence ID" value="KAA2254037.1"/>
    <property type="molecule type" value="Genomic_DNA"/>
</dbReference>
<evidence type="ECO:0000313" key="1">
    <source>
        <dbReference type="EMBL" id="KAA2254037.1"/>
    </source>
</evidence>
<comment type="caution">
    <text evidence="1">The sequence shown here is derived from an EMBL/GenBank/DDBJ whole genome shotgun (WGS) entry which is preliminary data.</text>
</comment>
<gene>
    <name evidence="1" type="ORF">F0L68_30965</name>
</gene>
<organism evidence="1 2">
    <name type="scientific">Solihabitans fulvus</name>
    <dbReference type="NCBI Taxonomy" id="1892852"/>
    <lineage>
        <taxon>Bacteria</taxon>
        <taxon>Bacillati</taxon>
        <taxon>Actinomycetota</taxon>
        <taxon>Actinomycetes</taxon>
        <taxon>Pseudonocardiales</taxon>
        <taxon>Pseudonocardiaceae</taxon>
        <taxon>Solihabitans</taxon>
    </lineage>
</organism>
<protein>
    <submittedName>
        <fullName evidence="1">Uncharacterized protein</fullName>
    </submittedName>
</protein>
<accession>A0A5B2WVU5</accession>
<dbReference type="AlphaFoldDB" id="A0A5B2WVU5"/>
<dbReference type="OrthoDB" id="501208at2"/>
<dbReference type="Proteomes" id="UP000323454">
    <property type="component" value="Unassembled WGS sequence"/>
</dbReference>
<keyword evidence="2" id="KW-1185">Reference proteome</keyword>
<reference evidence="1 2" key="1">
    <citation type="submission" date="2019-09" db="EMBL/GenBank/DDBJ databases">
        <title>Goodfellowia gen. nov., a new genus of the Pseudonocardineae related to Actinoalloteichus, containing Goodfellowia coeruleoviolacea gen. nov., comb. nov. gen. nov., comb. nov.</title>
        <authorList>
            <person name="Labeda D."/>
        </authorList>
    </citation>
    <scope>NUCLEOTIDE SEQUENCE [LARGE SCALE GENOMIC DNA]</scope>
    <source>
        <strain evidence="1 2">AN110305</strain>
    </source>
</reference>
<name>A0A5B2WVU5_9PSEU</name>
<dbReference type="RefSeq" id="WP_149853402.1">
    <property type="nucleotide sequence ID" value="NZ_VUOB01000063.1"/>
</dbReference>
<evidence type="ECO:0000313" key="2">
    <source>
        <dbReference type="Proteomes" id="UP000323454"/>
    </source>
</evidence>
<proteinExistence type="predicted"/>
<sequence length="479" mass="52271">MTERHAQPGRDAPALDSAATLVRATAQALRRQRFSRLGLDRTVGARLRLSRWLPHAARDRAFAAVGALGGVPPGQLGHVDLGRTAQWVVDQYRPSGKRYPGVVIGASNGAAVHLCAALGMPWLPQTTLLPILWQGNDPDRPAAAMRFGQQAAEPLLEYNPDVVLHHVHDGNQGRVGMSRTTSFRLKWLRLPLAYQRFVDEHVEPGGPVLLLDCRLRWPATRVAERHLFQTGGYGGLDPDAHLLGSAEVAEFLAAQGSTLRHFDAPPADGPAPEGEWGTAPELVADVLDWAAAHNRPVHRISFEDPQALSAPTTELHREWLRTKGFSGDRLLVESYLMVDPVGAAKVGLVPFWTVFPVRRAQAGLQRYVADVAPVRELQVLLYPHGVRSAGWGPPACWDSLTEFVDRVELPATDRRRYPADYRALPAYGSLLRGLAGGTPELPLPTLSAAEVLAGLRRLGGTEVSVIDDDASDQPRHGRR</sequence>